<dbReference type="GO" id="GO:0006352">
    <property type="term" value="P:DNA-templated transcription initiation"/>
    <property type="evidence" value="ECO:0007669"/>
    <property type="project" value="InterPro"/>
</dbReference>
<evidence type="ECO:0000256" key="5">
    <source>
        <dbReference type="ARBA" id="ARBA00023163"/>
    </source>
</evidence>
<keyword evidence="5 6" id="KW-0804">Transcription</keyword>
<accession>A0A1B2M3G0</accession>
<evidence type="ECO:0000313" key="10">
    <source>
        <dbReference type="Proteomes" id="UP000093391"/>
    </source>
</evidence>
<dbReference type="PANTHER" id="PTHR43133">
    <property type="entry name" value="RNA POLYMERASE ECF-TYPE SIGMA FACTO"/>
    <property type="match status" value="1"/>
</dbReference>
<dbReference type="SUPFAM" id="SSF88659">
    <property type="entry name" value="Sigma3 and sigma4 domains of RNA polymerase sigma factors"/>
    <property type="match status" value="1"/>
</dbReference>
<dbReference type="GO" id="GO:0016987">
    <property type="term" value="F:sigma factor activity"/>
    <property type="evidence" value="ECO:0007669"/>
    <property type="project" value="UniProtKB-KW"/>
</dbReference>
<dbReference type="InterPro" id="IPR007627">
    <property type="entry name" value="RNA_pol_sigma70_r2"/>
</dbReference>
<dbReference type="SUPFAM" id="SSF88946">
    <property type="entry name" value="Sigma2 domain of RNA polymerase sigma factors"/>
    <property type="match status" value="1"/>
</dbReference>
<gene>
    <name evidence="9" type="ORF">BFG52_16205</name>
</gene>
<evidence type="ECO:0000256" key="4">
    <source>
        <dbReference type="ARBA" id="ARBA00023125"/>
    </source>
</evidence>
<dbReference type="InterPro" id="IPR000838">
    <property type="entry name" value="RNA_pol_sigma70_ECF_CS"/>
</dbReference>
<keyword evidence="10" id="KW-1185">Reference proteome</keyword>
<evidence type="ECO:0000256" key="2">
    <source>
        <dbReference type="ARBA" id="ARBA00023015"/>
    </source>
</evidence>
<protein>
    <recommendedName>
        <fullName evidence="6">RNA polymerase sigma factor</fullName>
    </recommendedName>
</protein>
<dbReference type="Proteomes" id="UP000093391">
    <property type="component" value="Chromosome"/>
</dbReference>
<dbReference type="InterPro" id="IPR013325">
    <property type="entry name" value="RNA_pol_sigma_r2"/>
</dbReference>
<evidence type="ECO:0000259" key="8">
    <source>
        <dbReference type="Pfam" id="PF08281"/>
    </source>
</evidence>
<keyword evidence="4 6" id="KW-0238">DNA-binding</keyword>
<feature type="domain" description="RNA polymerase sigma factor 70 region 4 type 2" evidence="8">
    <location>
        <begin position="112"/>
        <end position="162"/>
    </location>
</feature>
<evidence type="ECO:0000256" key="1">
    <source>
        <dbReference type="ARBA" id="ARBA00010641"/>
    </source>
</evidence>
<dbReference type="NCBIfam" id="TIGR02937">
    <property type="entry name" value="sigma70-ECF"/>
    <property type="match status" value="1"/>
</dbReference>
<evidence type="ECO:0000256" key="6">
    <source>
        <dbReference type="RuleBase" id="RU000716"/>
    </source>
</evidence>
<proteinExistence type="inferred from homology"/>
<dbReference type="PANTHER" id="PTHR43133:SF63">
    <property type="entry name" value="RNA POLYMERASE SIGMA FACTOR FECI-RELATED"/>
    <property type="match status" value="1"/>
</dbReference>
<dbReference type="STRING" id="1789224.BFG52_16205"/>
<dbReference type="EMBL" id="CP016895">
    <property type="protein sequence ID" value="AOA59736.1"/>
    <property type="molecule type" value="Genomic_DNA"/>
</dbReference>
<dbReference type="PROSITE" id="PS01063">
    <property type="entry name" value="SIGMA70_ECF"/>
    <property type="match status" value="1"/>
</dbReference>
<dbReference type="Gene3D" id="1.10.10.10">
    <property type="entry name" value="Winged helix-like DNA-binding domain superfamily/Winged helix DNA-binding domain"/>
    <property type="match status" value="1"/>
</dbReference>
<dbReference type="GO" id="GO:0003677">
    <property type="term" value="F:DNA binding"/>
    <property type="evidence" value="ECO:0007669"/>
    <property type="project" value="UniProtKB-KW"/>
</dbReference>
<dbReference type="Pfam" id="PF04542">
    <property type="entry name" value="Sigma70_r2"/>
    <property type="match status" value="1"/>
</dbReference>
<keyword evidence="3 6" id="KW-0731">Sigma factor</keyword>
<dbReference type="Gene3D" id="1.10.1740.10">
    <property type="match status" value="1"/>
</dbReference>
<reference evidence="9 10" key="1">
    <citation type="submission" date="2016-08" db="EMBL/GenBank/DDBJ databases">
        <authorList>
            <person name="Seilhamer J.J."/>
        </authorList>
    </citation>
    <scope>NUCLEOTIDE SEQUENCE [LARGE SCALE GENOMIC DNA]</scope>
    <source>
        <strain evidence="9 10">BRTC-1</strain>
    </source>
</reference>
<dbReference type="RefSeq" id="WP_067558713.1">
    <property type="nucleotide sequence ID" value="NZ_CP016895.1"/>
</dbReference>
<dbReference type="Pfam" id="PF08281">
    <property type="entry name" value="Sigma70_r4_2"/>
    <property type="match status" value="1"/>
</dbReference>
<feature type="domain" description="RNA polymerase sigma-70 region 2" evidence="7">
    <location>
        <begin position="13"/>
        <end position="75"/>
    </location>
</feature>
<dbReference type="AlphaFoldDB" id="A0A1B2M3G0"/>
<dbReference type="InterPro" id="IPR014284">
    <property type="entry name" value="RNA_pol_sigma-70_dom"/>
</dbReference>
<evidence type="ECO:0000259" key="7">
    <source>
        <dbReference type="Pfam" id="PF04542"/>
    </source>
</evidence>
<evidence type="ECO:0000313" key="9">
    <source>
        <dbReference type="EMBL" id="AOA59736.1"/>
    </source>
</evidence>
<dbReference type="KEGG" id="ala:BFG52_16205"/>
<dbReference type="OrthoDB" id="9794372at2"/>
<sequence>MKKKTLIEALVMYYDDLVNYISYRFGDRQFAQEVVQEACIRILKKTIQSDEIQSPMAFLRTICLRVAIDFYRKEKHNQEWVDSLQESQDYARSHGNMLTSPELQFVKKQREQILLKTIQQLPENCRDIFILTQLHHYPQHEVAEQLNLSRSMVARYLAKAFKIMLPVLLVHDE</sequence>
<dbReference type="InterPro" id="IPR013249">
    <property type="entry name" value="RNA_pol_sigma70_r4_t2"/>
</dbReference>
<comment type="similarity">
    <text evidence="1 6">Belongs to the sigma-70 factor family. ECF subfamily.</text>
</comment>
<keyword evidence="2 6" id="KW-0805">Transcription regulation</keyword>
<organism evidence="9 10">
    <name type="scientific">Acinetobacter larvae</name>
    <dbReference type="NCBI Taxonomy" id="1789224"/>
    <lineage>
        <taxon>Bacteria</taxon>
        <taxon>Pseudomonadati</taxon>
        <taxon>Pseudomonadota</taxon>
        <taxon>Gammaproteobacteria</taxon>
        <taxon>Moraxellales</taxon>
        <taxon>Moraxellaceae</taxon>
        <taxon>Acinetobacter</taxon>
    </lineage>
</organism>
<dbReference type="InterPro" id="IPR036388">
    <property type="entry name" value="WH-like_DNA-bd_sf"/>
</dbReference>
<name>A0A1B2M3G0_9GAMM</name>
<dbReference type="InterPro" id="IPR013324">
    <property type="entry name" value="RNA_pol_sigma_r3/r4-like"/>
</dbReference>
<dbReference type="InterPro" id="IPR039425">
    <property type="entry name" value="RNA_pol_sigma-70-like"/>
</dbReference>
<evidence type="ECO:0000256" key="3">
    <source>
        <dbReference type="ARBA" id="ARBA00023082"/>
    </source>
</evidence>